<dbReference type="AlphaFoldDB" id="A0A6C0H6H8"/>
<dbReference type="EMBL" id="MN739890">
    <property type="protein sequence ID" value="QHT76182.1"/>
    <property type="molecule type" value="Genomic_DNA"/>
</dbReference>
<reference evidence="1" key="1">
    <citation type="journal article" date="2020" name="Nature">
        <title>Giant virus diversity and host interactions through global metagenomics.</title>
        <authorList>
            <person name="Schulz F."/>
            <person name="Roux S."/>
            <person name="Paez-Espino D."/>
            <person name="Jungbluth S."/>
            <person name="Walsh D.A."/>
            <person name="Denef V.J."/>
            <person name="McMahon K.D."/>
            <person name="Konstantinidis K.T."/>
            <person name="Eloe-Fadrosh E.A."/>
            <person name="Kyrpides N.C."/>
            <person name="Woyke T."/>
        </authorList>
    </citation>
    <scope>NUCLEOTIDE SEQUENCE</scope>
    <source>
        <strain evidence="1">GVMAG-M-3300023179-73</strain>
    </source>
</reference>
<accession>A0A6C0H6H8</accession>
<dbReference type="InterPro" id="IPR011009">
    <property type="entry name" value="Kinase-like_dom_sf"/>
</dbReference>
<evidence type="ECO:0000313" key="1">
    <source>
        <dbReference type="EMBL" id="QHT76182.1"/>
    </source>
</evidence>
<organism evidence="1">
    <name type="scientific">viral metagenome</name>
    <dbReference type="NCBI Taxonomy" id="1070528"/>
    <lineage>
        <taxon>unclassified sequences</taxon>
        <taxon>metagenomes</taxon>
        <taxon>organismal metagenomes</taxon>
    </lineage>
</organism>
<dbReference type="SUPFAM" id="SSF56112">
    <property type="entry name" value="Protein kinase-like (PK-like)"/>
    <property type="match status" value="1"/>
</dbReference>
<protein>
    <recommendedName>
        <fullName evidence="2">Protein kinase domain-containing protein</fullName>
    </recommendedName>
</protein>
<proteinExistence type="predicted"/>
<name>A0A6C0H6H8_9ZZZZ</name>
<sequence length="247" mass="29326">MNMIFRKRPHSENIFRRCTDQECHLLNSKCGKLGICGKDEDGNIFKLCTSEDVFNWEVAVYLDMLEANIFPYVSTVGKLLTYSTKKLVSVRTFLKQQPRINFTVFLHELYSFVNSFRKHCFLHGNLHVDNIFVHPTKFHTAPRFFVIDYANSFILKKRHSIPIYTRTSFMEEYDVKLKFTAFMDWDFITLHVSLKQMFFKQGERLCIIDNVITTYIKKESLEQGIRYYESTRLRSHEYPNANSSFDL</sequence>
<evidence type="ECO:0008006" key="2">
    <source>
        <dbReference type="Google" id="ProtNLM"/>
    </source>
</evidence>